<evidence type="ECO:0000313" key="7">
    <source>
        <dbReference type="Proteomes" id="UP000218387"/>
    </source>
</evidence>
<dbReference type="EC" id="3.1.3.48" evidence="2"/>
<dbReference type="EMBL" id="CP029487">
    <property type="protein sequence ID" value="QCT71235.1"/>
    <property type="molecule type" value="Genomic_DNA"/>
</dbReference>
<evidence type="ECO:0000313" key="6">
    <source>
        <dbReference type="EMBL" id="QCT71235.1"/>
    </source>
</evidence>
<reference evidence="6 7" key="1">
    <citation type="submission" date="2018-05" db="EMBL/GenBank/DDBJ databases">
        <title>Genome comparison of Eubacterium sp.</title>
        <authorList>
            <person name="Feng Y."/>
            <person name="Sanchez-Andrea I."/>
            <person name="Stams A.J.M."/>
            <person name="De Vos W.M."/>
        </authorList>
    </citation>
    <scope>NUCLEOTIDE SEQUENCE [LARGE SCALE GENOMIC DNA]</scope>
    <source>
        <strain evidence="6 7">YI</strain>
    </source>
</reference>
<dbReference type="Gene3D" id="3.20.20.140">
    <property type="entry name" value="Metal-dependent hydrolases"/>
    <property type="match status" value="1"/>
</dbReference>
<accession>A0A4P9C966</accession>
<organism evidence="6 7">
    <name type="scientific">Eubacterium maltosivorans</name>
    <dbReference type="NCBI Taxonomy" id="2041044"/>
    <lineage>
        <taxon>Bacteria</taxon>
        <taxon>Bacillati</taxon>
        <taxon>Bacillota</taxon>
        <taxon>Clostridia</taxon>
        <taxon>Eubacteriales</taxon>
        <taxon>Eubacteriaceae</taxon>
        <taxon>Eubacterium</taxon>
    </lineage>
</organism>
<dbReference type="PANTHER" id="PTHR39181:SF1">
    <property type="entry name" value="TYROSINE-PROTEIN PHOSPHATASE YWQE"/>
    <property type="match status" value="1"/>
</dbReference>
<keyword evidence="4" id="KW-0904">Protein phosphatase</keyword>
<dbReference type="PIRSF" id="PIRSF016557">
    <property type="entry name" value="Caps_synth_CpsB"/>
    <property type="match status" value="1"/>
</dbReference>
<evidence type="ECO:0000256" key="4">
    <source>
        <dbReference type="ARBA" id="ARBA00022912"/>
    </source>
</evidence>
<gene>
    <name evidence="6" type="ORF">CPZ25_007805</name>
</gene>
<evidence type="ECO:0000256" key="5">
    <source>
        <dbReference type="ARBA" id="ARBA00051722"/>
    </source>
</evidence>
<dbReference type="KEGG" id="emt:CPZ25_007805"/>
<sequence length="273" mass="31367">MIDIHTHVLYGIDDGSPTIENSLEMLRVAERIGFRGVVLTPHYMSYTNFVSRVAENKKRLKALIKAVAEENINIQLFLGNELYYEPDMIQMVETGEFTTLNKSNYFLVETMRHDSSVEHLQEFLYRLQAKGYSTILAHPERYDFVRENPNILLDFMDKGTYIQTNALSLTGFYGSASKETAEIMLEHNMVQFLASDAHRVKSYELMERALDRAEEIVGRKEFEQIMNLNPAIVLGNRGTIQCSPIEYSPKKKHHFFPSFKKSGKKRLGGVGIQ</sequence>
<dbReference type="Proteomes" id="UP000218387">
    <property type="component" value="Chromosome"/>
</dbReference>
<dbReference type="InterPro" id="IPR016195">
    <property type="entry name" value="Pol/histidinol_Pase-like"/>
</dbReference>
<name>A0A4P9C966_EUBML</name>
<comment type="catalytic activity">
    <reaction evidence="5">
        <text>O-phospho-L-tyrosyl-[protein] + H2O = L-tyrosyl-[protein] + phosphate</text>
        <dbReference type="Rhea" id="RHEA:10684"/>
        <dbReference type="Rhea" id="RHEA-COMP:10136"/>
        <dbReference type="Rhea" id="RHEA-COMP:20101"/>
        <dbReference type="ChEBI" id="CHEBI:15377"/>
        <dbReference type="ChEBI" id="CHEBI:43474"/>
        <dbReference type="ChEBI" id="CHEBI:46858"/>
        <dbReference type="ChEBI" id="CHEBI:61978"/>
        <dbReference type="EC" id="3.1.3.48"/>
    </reaction>
</comment>
<evidence type="ECO:0000256" key="1">
    <source>
        <dbReference type="ARBA" id="ARBA00005750"/>
    </source>
</evidence>
<evidence type="ECO:0000256" key="2">
    <source>
        <dbReference type="ARBA" id="ARBA00013064"/>
    </source>
</evidence>
<dbReference type="SUPFAM" id="SSF89550">
    <property type="entry name" value="PHP domain-like"/>
    <property type="match status" value="1"/>
</dbReference>
<dbReference type="InterPro" id="IPR016667">
    <property type="entry name" value="Caps_polysacc_synth_CpsB/CapC"/>
</dbReference>
<evidence type="ECO:0000256" key="3">
    <source>
        <dbReference type="ARBA" id="ARBA00022801"/>
    </source>
</evidence>
<dbReference type="RefSeq" id="WP_096920433.1">
    <property type="nucleotide sequence ID" value="NZ_CABJDW020000003.1"/>
</dbReference>
<dbReference type="PANTHER" id="PTHR39181">
    <property type="entry name" value="TYROSINE-PROTEIN PHOSPHATASE YWQE"/>
    <property type="match status" value="1"/>
</dbReference>
<proteinExistence type="inferred from homology"/>
<dbReference type="GO" id="GO:0030145">
    <property type="term" value="F:manganese ion binding"/>
    <property type="evidence" value="ECO:0007669"/>
    <property type="project" value="InterPro"/>
</dbReference>
<comment type="similarity">
    <text evidence="1">Belongs to the metallo-dependent hydrolases superfamily. CpsB/CapC family.</text>
</comment>
<keyword evidence="7" id="KW-1185">Reference proteome</keyword>
<dbReference type="GO" id="GO:0004725">
    <property type="term" value="F:protein tyrosine phosphatase activity"/>
    <property type="evidence" value="ECO:0007669"/>
    <property type="project" value="UniProtKB-EC"/>
</dbReference>
<dbReference type="AlphaFoldDB" id="A0A4P9C966"/>
<protein>
    <recommendedName>
        <fullName evidence="2">protein-tyrosine-phosphatase</fullName>
        <ecNumber evidence="2">3.1.3.48</ecNumber>
    </recommendedName>
</protein>
<keyword evidence="3" id="KW-0378">Hydrolase</keyword>
<dbReference type="Pfam" id="PF19567">
    <property type="entry name" value="CpsB_CapC"/>
    <property type="match status" value="1"/>
</dbReference>